<dbReference type="Gene3D" id="2.30.29.30">
    <property type="entry name" value="Pleckstrin-homology domain (PH domain)/Phosphotyrosine-binding domain (PTB)"/>
    <property type="match status" value="1"/>
</dbReference>
<dbReference type="InParanoid" id="A0A2P6MTL7"/>
<sequence>MSTGSSKADKLLGRQGTEANNSKANKLLGITKSFDDVDQQIWFRFNNNDNEMYYISQSGETSFTAPKNAIIDELPEGWELKWSMDRVKFHNVYTGDLTTKFDPLRSSLGGQRKGTQLPPELKDDHPIFIVPLGPFHAINILFNSFVEWAAATTIDDYIFSIIEGRKVAVLRPPLSASDELSIDHLQSIPKSSSIVLLLFLVDRTKSTLKTMFKRKKECAAKYRYSTFIFIDPSNEMNKRTNLGAADTSYLESKLGGYDILEMDTSNMDDIARLMSSVLSTKEKKRRGFRLTVSAAKDSYDGEEQLEHLSSLFQEIGSGKVDADLSMLKEMLSRYSHKSVIKAQERIHKRHIEESNKGRMYRISKMSFNIVIRSSLMNVSHFDSFTISALYGRTNFTIKNHYEFDSRAFFSFYPSTGSIEKGKVLEVRMGYVCFQPSQIKSLVILNMTVYPDREGESFEEVHYLPISLSTEMESGDKISNHSFWEVDIESVDTLKTIGSGASASVFLSTLWGTQVAMKKWEYGRLESPPADFTRELESLIKFRHTNVVSLIGAITVTPGRSCLILEYLELGSLDIVLKNRQIELPWPVRVRMGLDAARGMAFVHKHGKVHRDLKSLNLLVDENYNVKIADFGETREAIATMTVGVGTFLWMAPEVITSQNYSFQADVFSMGVVLWELYTRQLPKRTMQDVNKGAMPPLEERCPSEWSKLVDRCCHINPAKRPTFGNLILELGEYRRQLTGEVFEEFIEDDKEPDSHATYSPRISTLSLNTWTSHNYVCRDAEGSGPPSPEQNITARRMYEAERTRGNQKKLAEIQDKIIGKLNLLDDPDRRFIREGWLNKLCRKSTKSRWFILLSDLFVHSSTTIQNKYVVHQVYKLAETRFEDIPKGEAVLLVVWYSYSVDSTNCSFQIVNNIKSFVVIASCGPEKVEWLRDCNLAVESLPTIIRNATVEAPIWQQDSDASSCVLCNSLFKLLNRRLKNLGSAPVRVCDECSRTNKQKENQKTTSPSIKRAVLPPFPRSVQLKASR</sequence>
<evidence type="ECO:0000259" key="4">
    <source>
        <dbReference type="PROSITE" id="PS50003"/>
    </source>
</evidence>
<dbReference type="EMBL" id="MDYQ01000419">
    <property type="protein sequence ID" value="PRP75050.1"/>
    <property type="molecule type" value="Genomic_DNA"/>
</dbReference>
<dbReference type="GO" id="GO:0004674">
    <property type="term" value="F:protein serine/threonine kinase activity"/>
    <property type="evidence" value="ECO:0007669"/>
    <property type="project" value="TreeGrafter"/>
</dbReference>
<evidence type="ECO:0000313" key="7">
    <source>
        <dbReference type="Proteomes" id="UP000241769"/>
    </source>
</evidence>
<accession>A0A2P6MTL7</accession>
<dbReference type="PANTHER" id="PTHR44329">
    <property type="entry name" value="SERINE/THREONINE-PROTEIN KINASE TNNI3K-RELATED"/>
    <property type="match status" value="1"/>
</dbReference>
<dbReference type="InterPro" id="IPR051681">
    <property type="entry name" value="Ser/Thr_Kinases-Pseudokinases"/>
</dbReference>
<dbReference type="InterPro" id="IPR000719">
    <property type="entry name" value="Prot_kinase_dom"/>
</dbReference>
<dbReference type="SUPFAM" id="SSF56112">
    <property type="entry name" value="Protein kinase-like (PK-like)"/>
    <property type="match status" value="1"/>
</dbReference>
<dbReference type="STRING" id="1890364.A0A2P6MTL7"/>
<dbReference type="InterPro" id="IPR011009">
    <property type="entry name" value="Kinase-like_dom_sf"/>
</dbReference>
<evidence type="ECO:0000259" key="5">
    <source>
        <dbReference type="PROSITE" id="PS50011"/>
    </source>
</evidence>
<comment type="caution">
    <text evidence="6">The sequence shown here is derived from an EMBL/GenBank/DDBJ whole genome shotgun (WGS) entry which is preliminary data.</text>
</comment>
<dbReference type="InterPro" id="IPR001849">
    <property type="entry name" value="PH_domain"/>
</dbReference>
<dbReference type="GO" id="GO:0005524">
    <property type="term" value="F:ATP binding"/>
    <property type="evidence" value="ECO:0007669"/>
    <property type="project" value="UniProtKB-UniRule"/>
</dbReference>
<feature type="binding site" evidence="3">
    <location>
        <position position="517"/>
    </location>
    <ligand>
        <name>ATP</name>
        <dbReference type="ChEBI" id="CHEBI:30616"/>
    </ligand>
</feature>
<name>A0A2P6MTL7_9EUKA</name>
<dbReference type="SUPFAM" id="SSF57903">
    <property type="entry name" value="FYVE/PHD zinc finger"/>
    <property type="match status" value="1"/>
</dbReference>
<dbReference type="SMART" id="SM00233">
    <property type="entry name" value="PH"/>
    <property type="match status" value="1"/>
</dbReference>
<dbReference type="GO" id="GO:0005737">
    <property type="term" value="C:cytoplasm"/>
    <property type="evidence" value="ECO:0007669"/>
    <property type="project" value="UniProtKB-ARBA"/>
</dbReference>
<dbReference type="InterPro" id="IPR001245">
    <property type="entry name" value="Ser-Thr/Tyr_kinase_cat_dom"/>
</dbReference>
<feature type="domain" description="PH" evidence="4">
    <location>
        <begin position="830"/>
        <end position="938"/>
    </location>
</feature>
<keyword evidence="7" id="KW-1185">Reference proteome</keyword>
<organism evidence="6 7">
    <name type="scientific">Planoprotostelium fungivorum</name>
    <dbReference type="NCBI Taxonomy" id="1890364"/>
    <lineage>
        <taxon>Eukaryota</taxon>
        <taxon>Amoebozoa</taxon>
        <taxon>Evosea</taxon>
        <taxon>Variosea</taxon>
        <taxon>Cavosteliida</taxon>
        <taxon>Cavosteliaceae</taxon>
        <taxon>Planoprotostelium</taxon>
    </lineage>
</organism>
<dbReference type="Proteomes" id="UP000241769">
    <property type="component" value="Unassembled WGS sequence"/>
</dbReference>
<feature type="domain" description="Protein kinase" evidence="5">
    <location>
        <begin position="490"/>
        <end position="746"/>
    </location>
</feature>
<dbReference type="InterPro" id="IPR011993">
    <property type="entry name" value="PH-like_dom_sf"/>
</dbReference>
<dbReference type="AlphaFoldDB" id="A0A2P6MTL7"/>
<dbReference type="PROSITE" id="PS00107">
    <property type="entry name" value="PROTEIN_KINASE_ATP"/>
    <property type="match status" value="1"/>
</dbReference>
<evidence type="ECO:0000313" key="6">
    <source>
        <dbReference type="EMBL" id="PRP75050.1"/>
    </source>
</evidence>
<dbReference type="CDD" id="cd13999">
    <property type="entry name" value="STKc_MAP3K-like"/>
    <property type="match status" value="1"/>
</dbReference>
<evidence type="ECO:0000256" key="2">
    <source>
        <dbReference type="ARBA" id="ARBA00022840"/>
    </source>
</evidence>
<keyword evidence="2 3" id="KW-0067">ATP-binding</keyword>
<dbReference type="SMART" id="SM00220">
    <property type="entry name" value="S_TKc"/>
    <property type="match status" value="1"/>
</dbReference>
<dbReference type="Gene3D" id="3.30.200.20">
    <property type="entry name" value="Phosphorylase Kinase, domain 1"/>
    <property type="match status" value="1"/>
</dbReference>
<dbReference type="Gene3D" id="1.10.510.10">
    <property type="entry name" value="Transferase(Phosphotransferase) domain 1"/>
    <property type="match status" value="1"/>
</dbReference>
<reference evidence="6 7" key="1">
    <citation type="journal article" date="2018" name="Genome Biol. Evol.">
        <title>Multiple Roots of Fruiting Body Formation in Amoebozoa.</title>
        <authorList>
            <person name="Hillmann F."/>
            <person name="Forbes G."/>
            <person name="Novohradska S."/>
            <person name="Ferling I."/>
            <person name="Riege K."/>
            <person name="Groth M."/>
            <person name="Westermann M."/>
            <person name="Marz M."/>
            <person name="Spaller T."/>
            <person name="Winckler T."/>
            <person name="Schaap P."/>
            <person name="Glockner G."/>
        </authorList>
    </citation>
    <scope>NUCLEOTIDE SEQUENCE [LARGE SCALE GENOMIC DNA]</scope>
    <source>
        <strain evidence="6 7">Jena</strain>
    </source>
</reference>
<dbReference type="PROSITE" id="PS50011">
    <property type="entry name" value="PROTEIN_KINASE_DOM"/>
    <property type="match status" value="1"/>
</dbReference>
<dbReference type="InterPro" id="IPR011011">
    <property type="entry name" value="Znf_FYVE_PHD"/>
</dbReference>
<keyword evidence="1 3" id="KW-0547">Nucleotide-binding</keyword>
<proteinExistence type="predicted"/>
<dbReference type="OrthoDB" id="20134at2759"/>
<dbReference type="PROSITE" id="PS50003">
    <property type="entry name" value="PH_DOMAIN"/>
    <property type="match status" value="1"/>
</dbReference>
<dbReference type="SUPFAM" id="SSF50729">
    <property type="entry name" value="PH domain-like"/>
    <property type="match status" value="1"/>
</dbReference>
<evidence type="ECO:0000256" key="3">
    <source>
        <dbReference type="PROSITE-ProRule" id="PRU10141"/>
    </source>
</evidence>
<gene>
    <name evidence="6" type="ORF">PROFUN_03886</name>
</gene>
<protein>
    <submittedName>
        <fullName evidence="6">Uncharacterized protein</fullName>
    </submittedName>
</protein>
<dbReference type="InterPro" id="IPR017441">
    <property type="entry name" value="Protein_kinase_ATP_BS"/>
</dbReference>
<evidence type="ECO:0000256" key="1">
    <source>
        <dbReference type="ARBA" id="ARBA00022741"/>
    </source>
</evidence>
<dbReference type="Pfam" id="PF07714">
    <property type="entry name" value="PK_Tyr_Ser-Thr"/>
    <property type="match status" value="1"/>
</dbReference>